<comment type="caution">
    <text evidence="1">The sequence shown here is derived from an EMBL/GenBank/DDBJ whole genome shotgun (WGS) entry which is preliminary data.</text>
</comment>
<organism evidence="1 2">
    <name type="scientific">Hyalomma asiaticum</name>
    <name type="common">Tick</name>
    <dbReference type="NCBI Taxonomy" id="266040"/>
    <lineage>
        <taxon>Eukaryota</taxon>
        <taxon>Metazoa</taxon>
        <taxon>Ecdysozoa</taxon>
        <taxon>Arthropoda</taxon>
        <taxon>Chelicerata</taxon>
        <taxon>Arachnida</taxon>
        <taxon>Acari</taxon>
        <taxon>Parasitiformes</taxon>
        <taxon>Ixodida</taxon>
        <taxon>Ixodoidea</taxon>
        <taxon>Ixodidae</taxon>
        <taxon>Hyalomminae</taxon>
        <taxon>Hyalomma</taxon>
    </lineage>
</organism>
<dbReference type="EMBL" id="CM023481">
    <property type="protein sequence ID" value="KAH6945565.1"/>
    <property type="molecule type" value="Genomic_DNA"/>
</dbReference>
<dbReference type="Proteomes" id="UP000821845">
    <property type="component" value="Chromosome 1"/>
</dbReference>
<reference evidence="1" key="1">
    <citation type="submission" date="2020-05" db="EMBL/GenBank/DDBJ databases">
        <title>Large-scale comparative analyses of tick genomes elucidate their genetic diversity and vector capacities.</title>
        <authorList>
            <person name="Jia N."/>
            <person name="Wang J."/>
            <person name="Shi W."/>
            <person name="Du L."/>
            <person name="Sun Y."/>
            <person name="Zhan W."/>
            <person name="Jiang J."/>
            <person name="Wang Q."/>
            <person name="Zhang B."/>
            <person name="Ji P."/>
            <person name="Sakyi L.B."/>
            <person name="Cui X."/>
            <person name="Yuan T."/>
            <person name="Jiang B."/>
            <person name="Yang W."/>
            <person name="Lam T.T.-Y."/>
            <person name="Chang Q."/>
            <person name="Ding S."/>
            <person name="Wang X."/>
            <person name="Zhu J."/>
            <person name="Ruan X."/>
            <person name="Zhao L."/>
            <person name="Wei J."/>
            <person name="Que T."/>
            <person name="Du C."/>
            <person name="Cheng J."/>
            <person name="Dai P."/>
            <person name="Han X."/>
            <person name="Huang E."/>
            <person name="Gao Y."/>
            <person name="Liu J."/>
            <person name="Shao H."/>
            <person name="Ye R."/>
            <person name="Li L."/>
            <person name="Wei W."/>
            <person name="Wang X."/>
            <person name="Wang C."/>
            <person name="Yang T."/>
            <person name="Huo Q."/>
            <person name="Li W."/>
            <person name="Guo W."/>
            <person name="Chen H."/>
            <person name="Zhou L."/>
            <person name="Ni X."/>
            <person name="Tian J."/>
            <person name="Zhou Y."/>
            <person name="Sheng Y."/>
            <person name="Liu T."/>
            <person name="Pan Y."/>
            <person name="Xia L."/>
            <person name="Li J."/>
            <person name="Zhao F."/>
            <person name="Cao W."/>
        </authorList>
    </citation>
    <scope>NUCLEOTIDE SEQUENCE</scope>
    <source>
        <strain evidence="1">Hyas-2018</strain>
    </source>
</reference>
<name>A0ACB7TF60_HYAAI</name>
<evidence type="ECO:0000313" key="1">
    <source>
        <dbReference type="EMBL" id="KAH6945565.1"/>
    </source>
</evidence>
<sequence length="990" mass="111589">MRASPAANFHRTRYVVIYSEKLCQIYWLVFALATLALCLCDAKDWRKANATCPKLSICWCVVATKGALTTCSNVVKIQDLDADMAKLEGIVHAKLTLDHVQFTELPASLFSNHSLSMLVIKNSPLRDIERTAVSGIDKLVRLLLENDRLDVVPRDVSAAKRLHWLYIRRNHIKSLQGMLALPSLRELDLRFNAIETIDENYLSGMGYLRILRLSANKIQHLPNALFKDARKLKYAEFRSNRIQTINALFNDLRYLEVLDLSHNVITDIEDLMASKMPSLKTVNLNDNLINVIPGVSASNAMIERILINRNRITEVKPQAFAALEAISRVDISMNSLSRLDESVFHPYSRLEHLALSGNNITSIRGAFKNINWVKELALSLNKIEDITDVFQGLTLLRVLSLKNNLVSHVQDGTFSDNRGLVHINLSDNKIKWIGRSAFKGLVTLNKLLLRGNQLLSLNGSARNLPLVQYLDASFNAIQSLEKGEFSNNGQLTFIQLAANNISDVQGAFTETPNLVGVVLSGNQVELLRRTDFAAQLTAKLTITLDGNPLMCDCRLAWLQGFNRGPRSRSYRKCESPPWLKGRLLHNLTKQQFIRWEDKCEPGCQCDCHEGSLGERTIAVNCSAAGLDRLPQAFPDGTTRLELRDNRIEELDDTLINGAPHLEVLSLRNNLLTRLNGSQIPEKVRSLDLSGNRMKQLPYTLVTDRNLATLRLSANPFMCECTDYPFRQWIEAHGHKILDVGGIVCSESSNSLVSLKAFETLGQKELCPSAVPPAIAYLLPVLASLVIGLALSAAYLRYKRELKVWLYARGVCRSLQCIKEDELDEEKLFDVFLSFSSRDASWVHAQLLPGVEALGFSVCTYERNFKGGYLLQDIIRDAVECSRRTLLVLTGNFVESEWCRWEFRLAYQRALEDHINRLVVVLVGEVAPGSLDEDLRAYVQATNYVRWGEPNFWDKLVYSLPKTNAKRKLVVDKPQGYPMTHINNSSTQEQE</sequence>
<proteinExistence type="predicted"/>
<protein>
    <submittedName>
        <fullName evidence="1">Uncharacterized protein</fullName>
    </submittedName>
</protein>
<gene>
    <name evidence="1" type="ORF">HPB50_009016</name>
</gene>
<accession>A0ACB7TF60</accession>
<keyword evidence="2" id="KW-1185">Reference proteome</keyword>
<evidence type="ECO:0000313" key="2">
    <source>
        <dbReference type="Proteomes" id="UP000821845"/>
    </source>
</evidence>